<dbReference type="PATRIC" id="fig|1029756.8.peg.1216"/>
<gene>
    <name evidence="5" type="ORF">W911_05795</name>
</gene>
<dbReference type="InterPro" id="IPR036390">
    <property type="entry name" value="WH_DNA-bd_sf"/>
</dbReference>
<dbReference type="Gene3D" id="1.10.10.10">
    <property type="entry name" value="Winged helix-like DNA-binding domain superfamily/Winged helix DNA-binding domain"/>
    <property type="match status" value="1"/>
</dbReference>
<dbReference type="PROSITE" id="PS50995">
    <property type="entry name" value="HTH_MARR_2"/>
    <property type="match status" value="1"/>
</dbReference>
<evidence type="ECO:0000256" key="3">
    <source>
        <dbReference type="ARBA" id="ARBA00023163"/>
    </source>
</evidence>
<organism evidence="5 6">
    <name type="scientific">Hyphomicrobium nitrativorans NL23</name>
    <dbReference type="NCBI Taxonomy" id="1029756"/>
    <lineage>
        <taxon>Bacteria</taxon>
        <taxon>Pseudomonadati</taxon>
        <taxon>Pseudomonadota</taxon>
        <taxon>Alphaproteobacteria</taxon>
        <taxon>Hyphomicrobiales</taxon>
        <taxon>Hyphomicrobiaceae</taxon>
        <taxon>Hyphomicrobium</taxon>
    </lineage>
</organism>
<keyword evidence="2" id="KW-0238">DNA-binding</keyword>
<proteinExistence type="predicted"/>
<evidence type="ECO:0000259" key="4">
    <source>
        <dbReference type="PROSITE" id="PS50995"/>
    </source>
</evidence>
<protein>
    <submittedName>
        <fullName evidence="5">MarR family transcriptional regulator</fullName>
    </submittedName>
</protein>
<evidence type="ECO:0000256" key="2">
    <source>
        <dbReference type="ARBA" id="ARBA00023125"/>
    </source>
</evidence>
<keyword evidence="6" id="KW-1185">Reference proteome</keyword>
<dbReference type="PRINTS" id="PR00598">
    <property type="entry name" value="HTHMARR"/>
</dbReference>
<dbReference type="GO" id="GO:0003677">
    <property type="term" value="F:DNA binding"/>
    <property type="evidence" value="ECO:0007669"/>
    <property type="project" value="UniProtKB-KW"/>
</dbReference>
<dbReference type="GO" id="GO:0003700">
    <property type="term" value="F:DNA-binding transcription factor activity"/>
    <property type="evidence" value="ECO:0007669"/>
    <property type="project" value="InterPro"/>
</dbReference>
<dbReference type="InterPro" id="IPR000835">
    <property type="entry name" value="HTH_MarR-typ"/>
</dbReference>
<sequence>MTRTTANSELGNSPLHMLHRAVQAVTEIYQAEMAEHDLTARQYAVLATLAHADGMSQSELVDATGIDRSTMADIVRRMLKKGIVQRKRDKDDARAYEVRITDEGNRLFRTISPIIQRIEDKLLSALKGKRVDEFVQNLGLIVGAADAAPAANGQFSEARK</sequence>
<reference evidence="5 6" key="1">
    <citation type="journal article" date="2014" name="Genome Announc.">
        <title>Complete Genome Sequence of Hyphomicrobium nitrativorans Strain NL23, a Denitrifying Bacterium Isolated from Biofilm of a Methanol-Fed Denitrification System Treating Seawater at the Montreal Biodome.</title>
        <authorList>
            <person name="Martineau C."/>
            <person name="Villeneuve C."/>
            <person name="Mauffrey F."/>
            <person name="Villemur R."/>
        </authorList>
    </citation>
    <scope>NUCLEOTIDE SEQUENCE [LARGE SCALE GENOMIC DNA]</scope>
    <source>
        <strain evidence="5">NL23</strain>
    </source>
</reference>
<dbReference type="OrthoDB" id="7349109at2"/>
<dbReference type="SMART" id="SM00347">
    <property type="entry name" value="HTH_MARR"/>
    <property type="match status" value="1"/>
</dbReference>
<dbReference type="HOGENOM" id="CLU_083287_4_0_5"/>
<evidence type="ECO:0000256" key="1">
    <source>
        <dbReference type="ARBA" id="ARBA00023015"/>
    </source>
</evidence>
<dbReference type="PANTHER" id="PTHR42756:SF1">
    <property type="entry name" value="TRANSCRIPTIONAL REPRESSOR OF EMRAB OPERON"/>
    <property type="match status" value="1"/>
</dbReference>
<dbReference type="EMBL" id="CP006912">
    <property type="protein sequence ID" value="AHB48023.1"/>
    <property type="molecule type" value="Genomic_DNA"/>
</dbReference>
<keyword evidence="3" id="KW-0804">Transcription</keyword>
<dbReference type="AlphaFoldDB" id="V5SBW7"/>
<dbReference type="SUPFAM" id="SSF46785">
    <property type="entry name" value="Winged helix' DNA-binding domain"/>
    <property type="match status" value="1"/>
</dbReference>
<dbReference type="PANTHER" id="PTHR42756">
    <property type="entry name" value="TRANSCRIPTIONAL REGULATOR, MARR"/>
    <property type="match status" value="1"/>
</dbReference>
<evidence type="ECO:0000313" key="5">
    <source>
        <dbReference type="EMBL" id="AHB48023.1"/>
    </source>
</evidence>
<name>V5SBW7_9HYPH</name>
<dbReference type="InterPro" id="IPR036388">
    <property type="entry name" value="WH-like_DNA-bd_sf"/>
</dbReference>
<dbReference type="KEGG" id="hni:W911_05795"/>
<accession>V5SBW7</accession>
<dbReference type="Proteomes" id="UP000018542">
    <property type="component" value="Chromosome"/>
</dbReference>
<dbReference type="STRING" id="1029756.W911_05795"/>
<feature type="domain" description="HTH marR-type" evidence="4">
    <location>
        <begin position="11"/>
        <end position="143"/>
    </location>
</feature>
<evidence type="ECO:0000313" key="6">
    <source>
        <dbReference type="Proteomes" id="UP000018542"/>
    </source>
</evidence>
<keyword evidence="1" id="KW-0805">Transcription regulation</keyword>
<dbReference type="Pfam" id="PF01047">
    <property type="entry name" value="MarR"/>
    <property type="match status" value="1"/>
</dbReference>